<dbReference type="PANTHER" id="PTHR43877">
    <property type="entry name" value="AMINOALKYLPHOSPHONATE N-ACETYLTRANSFERASE-RELATED-RELATED"/>
    <property type="match status" value="1"/>
</dbReference>
<dbReference type="InterPro" id="IPR000182">
    <property type="entry name" value="GNAT_dom"/>
</dbReference>
<dbReference type="Gene3D" id="3.40.630.30">
    <property type="match status" value="1"/>
</dbReference>
<gene>
    <name evidence="4" type="ORF">ACFPM4_05455</name>
</gene>
<evidence type="ECO:0000256" key="1">
    <source>
        <dbReference type="ARBA" id="ARBA00022679"/>
    </source>
</evidence>
<dbReference type="PANTHER" id="PTHR43877:SF1">
    <property type="entry name" value="ACETYLTRANSFERASE"/>
    <property type="match status" value="1"/>
</dbReference>
<evidence type="ECO:0000256" key="2">
    <source>
        <dbReference type="ARBA" id="ARBA00023315"/>
    </source>
</evidence>
<organism evidence="4 5">
    <name type="scientific">Lederbergia graminis</name>
    <dbReference type="NCBI Taxonomy" id="735518"/>
    <lineage>
        <taxon>Bacteria</taxon>
        <taxon>Bacillati</taxon>
        <taxon>Bacillota</taxon>
        <taxon>Bacilli</taxon>
        <taxon>Bacillales</taxon>
        <taxon>Bacillaceae</taxon>
        <taxon>Lederbergia</taxon>
    </lineage>
</organism>
<evidence type="ECO:0000313" key="5">
    <source>
        <dbReference type="Proteomes" id="UP001596147"/>
    </source>
</evidence>
<dbReference type="GO" id="GO:0016746">
    <property type="term" value="F:acyltransferase activity"/>
    <property type="evidence" value="ECO:0007669"/>
    <property type="project" value="UniProtKB-KW"/>
</dbReference>
<protein>
    <submittedName>
        <fullName evidence="4">GNAT family N-acetyltransferase</fullName>
        <ecNumber evidence="4">2.3.-.-</ecNumber>
    </submittedName>
</protein>
<evidence type="ECO:0000313" key="4">
    <source>
        <dbReference type="EMBL" id="MFC5464203.1"/>
    </source>
</evidence>
<keyword evidence="2 4" id="KW-0012">Acyltransferase</keyword>
<accession>A0ABW0LE95</accession>
<dbReference type="EMBL" id="JBHSMC010000003">
    <property type="protein sequence ID" value="MFC5464203.1"/>
    <property type="molecule type" value="Genomic_DNA"/>
</dbReference>
<dbReference type="EC" id="2.3.-.-" evidence="4"/>
<dbReference type="SUPFAM" id="SSF55729">
    <property type="entry name" value="Acyl-CoA N-acyltransferases (Nat)"/>
    <property type="match status" value="1"/>
</dbReference>
<dbReference type="InterPro" id="IPR050832">
    <property type="entry name" value="Bact_Acetyltransf"/>
</dbReference>
<sequence>MIVREASYNDVSQLVSLMEQLGYPTTLDKFKNRLSAIAEHPDYHTLVAEINGKIIGMAGLCSGLFYEYDGSYVRIVAFIVDKDYRRKGIGKKLIQEAECWAKKQGAVAIALNSGNRPERKEAHQFYTSLGYIAKSTGFSKRLV</sequence>
<keyword evidence="1 4" id="KW-0808">Transferase</keyword>
<feature type="domain" description="N-acetyltransferase" evidence="3">
    <location>
        <begin position="1"/>
        <end position="143"/>
    </location>
</feature>
<dbReference type="Pfam" id="PF00583">
    <property type="entry name" value="Acetyltransf_1"/>
    <property type="match status" value="1"/>
</dbReference>
<dbReference type="PROSITE" id="PS51186">
    <property type="entry name" value="GNAT"/>
    <property type="match status" value="1"/>
</dbReference>
<dbReference type="InterPro" id="IPR016181">
    <property type="entry name" value="Acyl_CoA_acyltransferase"/>
</dbReference>
<comment type="caution">
    <text evidence="4">The sequence shown here is derived from an EMBL/GenBank/DDBJ whole genome shotgun (WGS) entry which is preliminary data.</text>
</comment>
<dbReference type="Proteomes" id="UP001596147">
    <property type="component" value="Unassembled WGS sequence"/>
</dbReference>
<dbReference type="RefSeq" id="WP_318281166.1">
    <property type="nucleotide sequence ID" value="NZ_JBHSMC010000003.1"/>
</dbReference>
<evidence type="ECO:0000259" key="3">
    <source>
        <dbReference type="PROSITE" id="PS51186"/>
    </source>
</evidence>
<proteinExistence type="predicted"/>
<name>A0ABW0LE95_9BACI</name>
<reference evidence="5" key="1">
    <citation type="journal article" date="2019" name="Int. J. Syst. Evol. Microbiol.">
        <title>The Global Catalogue of Microorganisms (GCM) 10K type strain sequencing project: providing services to taxonomists for standard genome sequencing and annotation.</title>
        <authorList>
            <consortium name="The Broad Institute Genomics Platform"/>
            <consortium name="The Broad Institute Genome Sequencing Center for Infectious Disease"/>
            <person name="Wu L."/>
            <person name="Ma J."/>
        </authorList>
    </citation>
    <scope>NUCLEOTIDE SEQUENCE [LARGE SCALE GENOMIC DNA]</scope>
    <source>
        <strain evidence="5">CGMCC 1.12237</strain>
    </source>
</reference>
<dbReference type="CDD" id="cd04301">
    <property type="entry name" value="NAT_SF"/>
    <property type="match status" value="1"/>
</dbReference>
<keyword evidence="5" id="KW-1185">Reference proteome</keyword>